<gene>
    <name evidence="2" type="ORF">EV644_105379</name>
</gene>
<keyword evidence="3" id="KW-1185">Reference proteome</keyword>
<protein>
    <recommendedName>
        <fullName evidence="4">Colicin import membrane protein</fullName>
    </recommendedName>
</protein>
<evidence type="ECO:0000313" key="2">
    <source>
        <dbReference type="EMBL" id="TCO24345.1"/>
    </source>
</evidence>
<proteinExistence type="predicted"/>
<evidence type="ECO:0008006" key="4">
    <source>
        <dbReference type="Google" id="ProtNLM"/>
    </source>
</evidence>
<dbReference type="Gene3D" id="1.20.120.20">
    <property type="entry name" value="Apolipoprotein"/>
    <property type="match status" value="1"/>
</dbReference>
<organism evidence="2 3">
    <name type="scientific">Kribbella orskensis</name>
    <dbReference type="NCBI Taxonomy" id="2512216"/>
    <lineage>
        <taxon>Bacteria</taxon>
        <taxon>Bacillati</taxon>
        <taxon>Actinomycetota</taxon>
        <taxon>Actinomycetes</taxon>
        <taxon>Propionibacteriales</taxon>
        <taxon>Kribbellaceae</taxon>
        <taxon>Kribbella</taxon>
    </lineage>
</organism>
<evidence type="ECO:0000313" key="3">
    <source>
        <dbReference type="Proteomes" id="UP000295818"/>
    </source>
</evidence>
<reference evidence="2 3" key="1">
    <citation type="journal article" date="2015" name="Stand. Genomic Sci.">
        <title>Genomic Encyclopedia of Bacterial and Archaeal Type Strains, Phase III: the genomes of soil and plant-associated and newly described type strains.</title>
        <authorList>
            <person name="Whitman W.B."/>
            <person name="Woyke T."/>
            <person name="Klenk H.P."/>
            <person name="Zhou Y."/>
            <person name="Lilburn T.G."/>
            <person name="Beck B.J."/>
            <person name="De Vos P."/>
            <person name="Vandamme P."/>
            <person name="Eisen J.A."/>
            <person name="Garrity G."/>
            <person name="Hugenholtz P."/>
            <person name="Kyrpides N.C."/>
        </authorList>
    </citation>
    <scope>NUCLEOTIDE SEQUENCE [LARGE SCALE GENOMIC DNA]</scope>
    <source>
        <strain evidence="2 3">VKM Ac-2538</strain>
    </source>
</reference>
<sequence length="148" mass="16134">MTQHTNFSTRLDDLQKRVETARSAVQAAATESDAKLKERIDRAQADLDQSVQNAQQEVSQTADSARAKWAQLKADTAAKMSDAKANADKRARHVDAKVAAKDADWAETDAAESLDFANWAVENAHLTVLDAIHARAYADQLAKAEVNS</sequence>
<accession>A0ABY2BLS6</accession>
<feature type="coiled-coil region" evidence="1">
    <location>
        <begin position="11"/>
        <end position="57"/>
    </location>
</feature>
<keyword evidence="1" id="KW-0175">Coiled coil</keyword>
<dbReference type="EMBL" id="SLWM01000005">
    <property type="protein sequence ID" value="TCO24345.1"/>
    <property type="molecule type" value="Genomic_DNA"/>
</dbReference>
<dbReference type="Proteomes" id="UP000295818">
    <property type="component" value="Unassembled WGS sequence"/>
</dbReference>
<name>A0ABY2BLS6_9ACTN</name>
<comment type="caution">
    <text evidence="2">The sequence shown here is derived from an EMBL/GenBank/DDBJ whole genome shotgun (WGS) entry which is preliminary data.</text>
</comment>
<evidence type="ECO:0000256" key="1">
    <source>
        <dbReference type="SAM" id="Coils"/>
    </source>
</evidence>